<evidence type="ECO:0000313" key="2">
    <source>
        <dbReference type="Proteomes" id="UP000015530"/>
    </source>
</evidence>
<gene>
    <name evidence="1" type="ORF">CGLO_14144</name>
</gene>
<organism evidence="1 2">
    <name type="scientific">Colletotrichum gloeosporioides (strain Cg-14)</name>
    <name type="common">Anthracnose fungus</name>
    <name type="synonym">Glomerella cingulata</name>
    <dbReference type="NCBI Taxonomy" id="1237896"/>
    <lineage>
        <taxon>Eukaryota</taxon>
        <taxon>Fungi</taxon>
        <taxon>Dikarya</taxon>
        <taxon>Ascomycota</taxon>
        <taxon>Pezizomycotina</taxon>
        <taxon>Sordariomycetes</taxon>
        <taxon>Hypocreomycetidae</taxon>
        <taxon>Glomerellales</taxon>
        <taxon>Glomerellaceae</taxon>
        <taxon>Colletotrichum</taxon>
        <taxon>Colletotrichum gloeosporioides species complex</taxon>
    </lineage>
</organism>
<name>T0LEG7_COLGC</name>
<protein>
    <submittedName>
        <fullName evidence="1">Uncharacterized protein</fullName>
    </submittedName>
</protein>
<accession>T0LEG7</accession>
<reference evidence="2" key="1">
    <citation type="journal article" date="2013" name="Mol. Plant Microbe Interact.">
        <title>Global aspects of pacC regulation of pathogenicity genes in Colletotrichum gloeosporioides as revealed by transcriptome analysis.</title>
        <authorList>
            <person name="Alkan N."/>
            <person name="Meng X."/>
            <person name="Friedlander G."/>
            <person name="Reuveni E."/>
            <person name="Sukno S."/>
            <person name="Sherman A."/>
            <person name="Thon M."/>
            <person name="Fluhr R."/>
            <person name="Prusky D."/>
        </authorList>
    </citation>
    <scope>NUCLEOTIDE SEQUENCE [LARGE SCALE GENOMIC DNA]</scope>
    <source>
        <strain evidence="2">Cg-14</strain>
    </source>
</reference>
<sequence length="12" mass="1392">MIGTISLISFYF</sequence>
<evidence type="ECO:0000313" key="1">
    <source>
        <dbReference type="EMBL" id="EQB46785.1"/>
    </source>
</evidence>
<dbReference type="Proteomes" id="UP000015530">
    <property type="component" value="Unassembled WGS sequence"/>
</dbReference>
<dbReference type="EMBL" id="AMYD01003262">
    <property type="protein sequence ID" value="EQB46785.1"/>
    <property type="molecule type" value="Genomic_DNA"/>
</dbReference>
<comment type="caution">
    <text evidence="1">The sequence shown here is derived from an EMBL/GenBank/DDBJ whole genome shotgun (WGS) entry which is preliminary data.</text>
</comment>
<dbReference type="HOGENOM" id="CLU_3436814_0_0_1"/>
<proteinExistence type="predicted"/>